<dbReference type="AlphaFoldDB" id="A0A3D8IL80"/>
<protein>
    <recommendedName>
        <fullName evidence="1">Antitoxin SocA-like Panacea domain-containing protein</fullName>
    </recommendedName>
</protein>
<evidence type="ECO:0000313" key="3">
    <source>
        <dbReference type="Proteomes" id="UP000256379"/>
    </source>
</evidence>
<dbReference type="OrthoDB" id="9799173at2"/>
<dbReference type="Pfam" id="PF13274">
    <property type="entry name" value="SocA_Panacea"/>
    <property type="match status" value="1"/>
</dbReference>
<organism evidence="2 3">
    <name type="scientific">Helicobacter didelphidarum</name>
    <dbReference type="NCBI Taxonomy" id="2040648"/>
    <lineage>
        <taxon>Bacteria</taxon>
        <taxon>Pseudomonadati</taxon>
        <taxon>Campylobacterota</taxon>
        <taxon>Epsilonproteobacteria</taxon>
        <taxon>Campylobacterales</taxon>
        <taxon>Helicobacteraceae</taxon>
        <taxon>Helicobacter</taxon>
    </lineage>
</organism>
<reference evidence="2 3" key="1">
    <citation type="submission" date="2018-04" db="EMBL/GenBank/DDBJ databases">
        <title>Novel Campyloabacter and Helicobacter Species and Strains.</title>
        <authorList>
            <person name="Mannion A.J."/>
            <person name="Shen Z."/>
            <person name="Fox J.G."/>
        </authorList>
    </citation>
    <scope>NUCLEOTIDE SEQUENCE [LARGE SCALE GENOMIC DNA]</scope>
    <source>
        <strain evidence="2 3">MIT 17-337</strain>
    </source>
</reference>
<proteinExistence type="predicted"/>
<sequence length="175" mass="21092">MLKKVEKILKERKTMRAYEVARYFLFLAEENDELITKLKMQKLLYYAQAYSMYYLKTPLFDDKIHAWKLGPVVTNVYHTLEHDSNNILLYSVLKDFDTDMFSEEQKAIIRMCWKDYGKYTSSYLVSLTHNEESYKKHYKENCNNVIPLHDITKSLEKRDVKYIENVERQLNYANN</sequence>
<comment type="caution">
    <text evidence="2">The sequence shown here is derived from an EMBL/GenBank/DDBJ whole genome shotgun (WGS) entry which is preliminary data.</text>
</comment>
<dbReference type="EMBL" id="NXLQ01000010">
    <property type="protein sequence ID" value="RDU65780.1"/>
    <property type="molecule type" value="Genomic_DNA"/>
</dbReference>
<dbReference type="InterPro" id="IPR025272">
    <property type="entry name" value="SocA_Panacea"/>
</dbReference>
<keyword evidence="3" id="KW-1185">Reference proteome</keyword>
<dbReference type="Proteomes" id="UP000256379">
    <property type="component" value="Unassembled WGS sequence"/>
</dbReference>
<evidence type="ECO:0000259" key="1">
    <source>
        <dbReference type="Pfam" id="PF13274"/>
    </source>
</evidence>
<name>A0A3D8IL80_9HELI</name>
<evidence type="ECO:0000313" key="2">
    <source>
        <dbReference type="EMBL" id="RDU65780.1"/>
    </source>
</evidence>
<accession>A0A3D8IL80</accession>
<feature type="domain" description="Antitoxin SocA-like Panacea" evidence="1">
    <location>
        <begin position="41"/>
        <end position="132"/>
    </location>
</feature>
<gene>
    <name evidence="2" type="ORF">CQA53_05665</name>
</gene>